<dbReference type="Proteomes" id="UP000186817">
    <property type="component" value="Unassembled WGS sequence"/>
</dbReference>
<accession>A0A1Q9DGW3</accession>
<evidence type="ECO:0000313" key="2">
    <source>
        <dbReference type="Proteomes" id="UP000186817"/>
    </source>
</evidence>
<reference evidence="1 2" key="1">
    <citation type="submission" date="2016-02" db="EMBL/GenBank/DDBJ databases">
        <title>Genome analysis of coral dinoflagellate symbionts highlights evolutionary adaptations to a symbiotic lifestyle.</title>
        <authorList>
            <person name="Aranda M."/>
            <person name="Li Y."/>
            <person name="Liew Y.J."/>
            <person name="Baumgarten S."/>
            <person name="Simakov O."/>
            <person name="Wilson M."/>
            <person name="Piel J."/>
            <person name="Ashoor H."/>
            <person name="Bougouffa S."/>
            <person name="Bajic V.B."/>
            <person name="Ryu T."/>
            <person name="Ravasi T."/>
            <person name="Bayer T."/>
            <person name="Micklem G."/>
            <person name="Kim H."/>
            <person name="Bhak J."/>
            <person name="Lajeunesse T.C."/>
            <person name="Voolstra C.R."/>
        </authorList>
    </citation>
    <scope>NUCLEOTIDE SEQUENCE [LARGE SCALE GENOMIC DNA]</scope>
    <source>
        <strain evidence="1 2">CCMP2467</strain>
    </source>
</reference>
<name>A0A1Q9DGW3_SYMMI</name>
<dbReference type="OrthoDB" id="427035at2759"/>
<organism evidence="1 2">
    <name type="scientific">Symbiodinium microadriaticum</name>
    <name type="common">Dinoflagellate</name>
    <name type="synonym">Zooxanthella microadriatica</name>
    <dbReference type="NCBI Taxonomy" id="2951"/>
    <lineage>
        <taxon>Eukaryota</taxon>
        <taxon>Sar</taxon>
        <taxon>Alveolata</taxon>
        <taxon>Dinophyceae</taxon>
        <taxon>Suessiales</taxon>
        <taxon>Symbiodiniaceae</taxon>
        <taxon>Symbiodinium</taxon>
    </lineage>
</organism>
<dbReference type="AlphaFoldDB" id="A0A1Q9DGW3"/>
<protein>
    <submittedName>
        <fullName evidence="1">Uncharacterized protein</fullName>
    </submittedName>
</protein>
<comment type="caution">
    <text evidence="1">The sequence shown here is derived from an EMBL/GenBank/DDBJ whole genome shotgun (WGS) entry which is preliminary data.</text>
</comment>
<keyword evidence="2" id="KW-1185">Reference proteome</keyword>
<dbReference type="EMBL" id="LSRX01000542">
    <property type="protein sequence ID" value="OLP94421.1"/>
    <property type="molecule type" value="Genomic_DNA"/>
</dbReference>
<proteinExistence type="predicted"/>
<sequence length="329" mass="35977">MWLPLMLFHLGCLVAARRAKEVVEHLEHEVSGKLCKKTFLSGCQPAAVCEQDYEGYCDLKYDEDLVLEFESSKSSLFATAAAYHADHRLSDLVRFIPSLQRMIPYSKAFQEVSPTEVPLLAASMNSSTSEFLESVSKVTAALEEQGGQAVNFSAMFEIMHNESFQMTDAPALMVRTFPKMQTKEVASTMETVAATMAAVPACEDPRSLACGKGLLAKLLPTAEAQVEKLTALLGKLEQHALGTGLLQVADEGVGDFLRCWVGKAIAILTFQYFLVFSVFFFALWMPVIPIMVALVSFWSFLLPCGLYLLPKVILEAVGLGAGLDAVQAL</sequence>
<evidence type="ECO:0000313" key="1">
    <source>
        <dbReference type="EMBL" id="OLP94421.1"/>
    </source>
</evidence>
<gene>
    <name evidence="1" type="ORF">AK812_SmicGene23562</name>
</gene>